<sequence length="127" mass="14749">MFNESEYQMMWMIYLAAAACAWLVWWKMTSWIPLWYVREPLWLIMAILLFTPVRVDPMESWMAPATMIFLLDTVLDTGDNEARMLGDLALAMGLALLLYLLIAAGRAGWKHWRQQETAHAKGHYKAP</sequence>
<feature type="transmembrane region" description="Helical" evidence="1">
    <location>
        <begin position="88"/>
        <end position="109"/>
    </location>
</feature>
<comment type="caution">
    <text evidence="2">The sequence shown here is derived from an EMBL/GenBank/DDBJ whole genome shotgun (WGS) entry which is preliminary data.</text>
</comment>
<keyword evidence="1" id="KW-1133">Transmembrane helix</keyword>
<reference evidence="2 3" key="1">
    <citation type="submission" date="2018-07" db="EMBL/GenBank/DDBJ databases">
        <title>Pseudomonas laoshanensis sp. nov., isolated from soil.</title>
        <authorList>
            <person name="Sun J."/>
            <person name="Yu L."/>
            <person name="Wang M."/>
            <person name="Zhang C."/>
        </authorList>
    </citation>
    <scope>NUCLEOTIDE SEQUENCE [LARGE SCALE GENOMIC DNA]</scope>
    <source>
        <strain evidence="2 3">Y22</strain>
    </source>
</reference>
<gene>
    <name evidence="2" type="ORF">DT594_04655</name>
</gene>
<dbReference type="OrthoDB" id="6121502at2"/>
<dbReference type="AlphaFoldDB" id="A0A7V7KXF4"/>
<feature type="transmembrane region" description="Helical" evidence="1">
    <location>
        <begin position="6"/>
        <end position="25"/>
    </location>
</feature>
<dbReference type="EMBL" id="QOVF01000001">
    <property type="protein sequence ID" value="KAA0696628.1"/>
    <property type="molecule type" value="Genomic_DNA"/>
</dbReference>
<dbReference type="RefSeq" id="WP_149331576.1">
    <property type="nucleotide sequence ID" value="NZ_JBHOFR010000003.1"/>
</dbReference>
<proteinExistence type="predicted"/>
<evidence type="ECO:0000313" key="2">
    <source>
        <dbReference type="EMBL" id="KAA0696628.1"/>
    </source>
</evidence>
<keyword evidence="1" id="KW-0812">Transmembrane</keyword>
<keyword evidence="3" id="KW-1185">Reference proteome</keyword>
<protein>
    <submittedName>
        <fullName evidence="2">MFS transporter</fullName>
    </submittedName>
</protein>
<keyword evidence="1" id="KW-0472">Membrane</keyword>
<dbReference type="Proteomes" id="UP000463138">
    <property type="component" value="Unassembled WGS sequence"/>
</dbReference>
<accession>A0A7V7KXF4</accession>
<evidence type="ECO:0000256" key="1">
    <source>
        <dbReference type="SAM" id="Phobius"/>
    </source>
</evidence>
<feature type="transmembrane region" description="Helical" evidence="1">
    <location>
        <begin position="37"/>
        <end position="55"/>
    </location>
</feature>
<evidence type="ECO:0000313" key="3">
    <source>
        <dbReference type="Proteomes" id="UP000463138"/>
    </source>
</evidence>
<name>A0A7V7KXF4_9GAMM</name>
<organism evidence="2 3">
    <name type="scientific">Halopseudomonas laoshanensis</name>
    <dbReference type="NCBI Taxonomy" id="2268758"/>
    <lineage>
        <taxon>Bacteria</taxon>
        <taxon>Pseudomonadati</taxon>
        <taxon>Pseudomonadota</taxon>
        <taxon>Gammaproteobacteria</taxon>
        <taxon>Pseudomonadales</taxon>
        <taxon>Pseudomonadaceae</taxon>
        <taxon>Halopseudomonas</taxon>
    </lineage>
</organism>